<dbReference type="EMBL" id="CAADIO010000048">
    <property type="protein sequence ID" value="VFR96031.1"/>
    <property type="molecule type" value="Genomic_DNA"/>
</dbReference>
<dbReference type="EMBL" id="CAADII010000032">
    <property type="protein sequence ID" value="VFR54700.1"/>
    <property type="molecule type" value="Genomic_DNA"/>
</dbReference>
<proteinExistence type="predicted"/>
<evidence type="ECO:0000313" key="1">
    <source>
        <dbReference type="EMBL" id="VFR17470.1"/>
    </source>
</evidence>
<reference evidence="7" key="1">
    <citation type="submission" date="2019-03" db="EMBL/GenBank/DDBJ databases">
        <authorList>
            <person name="Danneels B."/>
        </authorList>
    </citation>
    <scope>NUCLEOTIDE SEQUENCE</scope>
</reference>
<evidence type="ECO:0000313" key="2">
    <source>
        <dbReference type="EMBL" id="VFR52344.1"/>
    </source>
</evidence>
<gene>
    <name evidence="1" type="ORF">AMP9_3119</name>
    <name evidence="2" type="ORF">ANT2_3180</name>
    <name evidence="5" type="ORF">ANT3_3183</name>
    <name evidence="3" type="ORF">BRI6_3328</name>
    <name evidence="4" type="ORF">BRI9_3390</name>
    <name evidence="7" type="ORF">IVO3_3385</name>
    <name evidence="6" type="ORF">RAN3_3198</name>
    <name evidence="8" type="ORF">RAN7_3357</name>
</gene>
<sequence length="43" mass="4654">MESKTEEEMRACQREGGNVHGLWGIVLVCGRRIAAAGPGAQRE</sequence>
<name>A0A484VC06_9ZZZZ</name>
<organism evidence="7">
    <name type="scientific">plant metagenome</name>
    <dbReference type="NCBI Taxonomy" id="1297885"/>
    <lineage>
        <taxon>unclassified sequences</taxon>
        <taxon>metagenomes</taxon>
        <taxon>organismal metagenomes</taxon>
    </lineage>
</organism>
<dbReference type="AlphaFoldDB" id="A0A484VC06"/>
<evidence type="ECO:0000313" key="6">
    <source>
        <dbReference type="EMBL" id="VFR96031.1"/>
    </source>
</evidence>
<accession>A0A484VC06</accession>
<dbReference type="EMBL" id="CAADIK010000005">
    <property type="protein sequence ID" value="VFR61707.1"/>
    <property type="molecule type" value="Genomic_DNA"/>
</dbReference>
<dbReference type="EMBL" id="CAADHY010000010">
    <property type="protein sequence ID" value="VFR17470.1"/>
    <property type="molecule type" value="Genomic_DNA"/>
</dbReference>
<dbReference type="EMBL" id="CAADIZ010000047">
    <property type="protein sequence ID" value="VFS28609.1"/>
    <property type="molecule type" value="Genomic_DNA"/>
</dbReference>
<dbReference type="EMBL" id="CAADIG010000041">
    <property type="protein sequence ID" value="VFR52344.1"/>
    <property type="molecule type" value="Genomic_DNA"/>
</dbReference>
<evidence type="ECO:0000313" key="5">
    <source>
        <dbReference type="EMBL" id="VFR78864.1"/>
    </source>
</evidence>
<dbReference type="EMBL" id="CAADIP010000052">
    <property type="protein sequence ID" value="VFR96978.1"/>
    <property type="molecule type" value="Genomic_DNA"/>
</dbReference>
<evidence type="ECO:0000313" key="4">
    <source>
        <dbReference type="EMBL" id="VFR61707.1"/>
    </source>
</evidence>
<evidence type="ECO:0000313" key="7">
    <source>
        <dbReference type="EMBL" id="VFR96978.1"/>
    </source>
</evidence>
<evidence type="ECO:0000313" key="8">
    <source>
        <dbReference type="EMBL" id="VFS28609.1"/>
    </source>
</evidence>
<evidence type="ECO:0000313" key="3">
    <source>
        <dbReference type="EMBL" id="VFR54700.1"/>
    </source>
</evidence>
<dbReference type="EMBL" id="CAADID010000030">
    <property type="protein sequence ID" value="VFR78864.1"/>
    <property type="molecule type" value="Genomic_DNA"/>
</dbReference>
<protein>
    <submittedName>
        <fullName evidence="7">Uncharacterized protein</fullName>
    </submittedName>
</protein>